<protein>
    <submittedName>
        <fullName evidence="2">Beta-lactamase family protein</fullName>
    </submittedName>
</protein>
<dbReference type="RefSeq" id="WP_259413888.1">
    <property type="nucleotide sequence ID" value="NZ_JANWGH010000001.1"/>
</dbReference>
<comment type="caution">
    <text evidence="2">The sequence shown here is derived from an EMBL/GenBank/DDBJ whole genome shotgun (WGS) entry which is preliminary data.</text>
</comment>
<dbReference type="InterPro" id="IPR012338">
    <property type="entry name" value="Beta-lactam/transpept-like"/>
</dbReference>
<proteinExistence type="predicted"/>
<dbReference type="Gene3D" id="3.40.710.10">
    <property type="entry name" value="DD-peptidase/beta-lactamase superfamily"/>
    <property type="match status" value="1"/>
</dbReference>
<gene>
    <name evidence="2" type="ORF">NY014_07220</name>
</gene>
<dbReference type="Proteomes" id="UP001206788">
    <property type="component" value="Unassembled WGS sequence"/>
</dbReference>
<keyword evidence="3" id="KW-1185">Reference proteome</keyword>
<evidence type="ECO:0000313" key="2">
    <source>
        <dbReference type="EMBL" id="MCS5490213.1"/>
    </source>
</evidence>
<dbReference type="EMBL" id="JANWGH010000001">
    <property type="protein sequence ID" value="MCS5490213.1"/>
    <property type="molecule type" value="Genomic_DNA"/>
</dbReference>
<reference evidence="2 3" key="1">
    <citation type="submission" date="2022-08" db="EMBL/GenBank/DDBJ databases">
        <title>Algoriphagus sp. CAU 1643 isolated from mud.</title>
        <authorList>
            <person name="Kim W."/>
        </authorList>
    </citation>
    <scope>NUCLEOTIDE SEQUENCE [LARGE SCALE GENOMIC DNA]</scope>
    <source>
        <strain evidence="2 3">CAU 1643</strain>
    </source>
</reference>
<name>A0ABT2G4L7_9BACT</name>
<evidence type="ECO:0000259" key="1">
    <source>
        <dbReference type="Pfam" id="PF00144"/>
    </source>
</evidence>
<dbReference type="Pfam" id="PF00144">
    <property type="entry name" value="Beta-lactamase"/>
    <property type="match status" value="1"/>
</dbReference>
<dbReference type="InterPro" id="IPR050491">
    <property type="entry name" value="AmpC-like"/>
</dbReference>
<dbReference type="SUPFAM" id="SSF56601">
    <property type="entry name" value="beta-lactamase/transpeptidase-like"/>
    <property type="match status" value="1"/>
</dbReference>
<dbReference type="InterPro" id="IPR001466">
    <property type="entry name" value="Beta-lactam-related"/>
</dbReference>
<dbReference type="PANTHER" id="PTHR46825:SF7">
    <property type="entry name" value="D-ALANYL-D-ALANINE CARBOXYPEPTIDASE"/>
    <property type="match status" value="1"/>
</dbReference>
<organism evidence="2 3">
    <name type="scientific">Algoriphagus limi</name>
    <dbReference type="NCBI Taxonomy" id="2975273"/>
    <lineage>
        <taxon>Bacteria</taxon>
        <taxon>Pseudomonadati</taxon>
        <taxon>Bacteroidota</taxon>
        <taxon>Cytophagia</taxon>
        <taxon>Cytophagales</taxon>
        <taxon>Cyclobacteriaceae</taxon>
        <taxon>Algoriphagus</taxon>
    </lineage>
</organism>
<sequence length="358" mass="40837">MKKLWLITLLTLCLSFRGNSQDFQEILESEIQENMPGISFSILSEDGKISWSGAAGVIDLETKKSLSSEHSFRIASVTKTFVAASILRLMEMDSLQLEDLLADHISEEHTKILSEDYPMDQITIRQVLRHAAGFFDHTHAPEFFDTILQNPKHEWTRTEQIKMGIEKGEPIGPPGQQFSYSDTGYILLGEIIEKYTRKDLDEGIKELVGLEKLQLFRTDFERKDPITDSLRIHQYLQGMDTYGFSPTMDYYGGGGFLSTTAELTAFFKALFNNQIFENPETLEIMLEPVEYEKPAAMDYQMGMYRVKINGMMAYTHTGFWGSQVLYIPEKDLYMAANYSQVWRGSAVAPVFSKILDAL</sequence>
<accession>A0ABT2G4L7</accession>
<feature type="domain" description="Beta-lactamase-related" evidence="1">
    <location>
        <begin position="32"/>
        <end position="336"/>
    </location>
</feature>
<dbReference type="PANTHER" id="PTHR46825">
    <property type="entry name" value="D-ALANYL-D-ALANINE-CARBOXYPEPTIDASE/ENDOPEPTIDASE AMPH"/>
    <property type="match status" value="1"/>
</dbReference>
<evidence type="ECO:0000313" key="3">
    <source>
        <dbReference type="Proteomes" id="UP001206788"/>
    </source>
</evidence>